<name>A0A9X1M3A2_9MICC</name>
<keyword evidence="1 3" id="KW-0378">Hydrolase</keyword>
<protein>
    <submittedName>
        <fullName evidence="3">Alpha/beta hydrolase</fullName>
    </submittedName>
</protein>
<dbReference type="RefSeq" id="WP_227908729.1">
    <property type="nucleotide sequence ID" value="NZ_CP095461.1"/>
</dbReference>
<comment type="caution">
    <text evidence="3">The sequence shown here is derived from an EMBL/GenBank/DDBJ whole genome shotgun (WGS) entry which is preliminary data.</text>
</comment>
<dbReference type="InterPro" id="IPR029058">
    <property type="entry name" value="AB_hydrolase_fold"/>
</dbReference>
<dbReference type="PANTHER" id="PTHR48081">
    <property type="entry name" value="AB HYDROLASE SUPERFAMILY PROTEIN C4A8.06C"/>
    <property type="match status" value="1"/>
</dbReference>
<proteinExistence type="predicted"/>
<dbReference type="EMBL" id="JAJFZP010000011">
    <property type="protein sequence ID" value="MCC3270441.1"/>
    <property type="molecule type" value="Genomic_DNA"/>
</dbReference>
<sequence>MAKLDLRVRLMGRVLGRISVSGKSEEQILADQQRSVEHNPVLDWVLGGLAAGVDVTDDAAMGAEGRIPVRIYRPHGARGPLPLVVLIHGGGWTSGTLNTYDWLGSNIAKGAGAVVVSLDYRLAPTHPWPAAAEDCYAALVDVAARAPQWQADASRIAVVGDSAGGNLAAVLTLMARDRSGPPITFQGLIYPATDLTLGSASLEENADAPVLTKKDVLAFRSHYVPDDGDRSDPYASPLLATDHSGLPPALIQVAEHDPIRDDGLRYAEALRAAGVPVRVTTYVGMPHGYLAFPRLCRSTPQALAELCSELRIALAGITPSSRR</sequence>
<dbReference type="InterPro" id="IPR050300">
    <property type="entry name" value="GDXG_lipolytic_enzyme"/>
</dbReference>
<evidence type="ECO:0000313" key="4">
    <source>
        <dbReference type="Proteomes" id="UP001139264"/>
    </source>
</evidence>
<dbReference type="Proteomes" id="UP001139264">
    <property type="component" value="Unassembled WGS sequence"/>
</dbReference>
<dbReference type="Gene3D" id="3.40.50.1820">
    <property type="entry name" value="alpha/beta hydrolase"/>
    <property type="match status" value="1"/>
</dbReference>
<feature type="domain" description="Alpha/beta hydrolase fold-3" evidence="2">
    <location>
        <begin position="84"/>
        <end position="290"/>
    </location>
</feature>
<gene>
    <name evidence="3" type="ORF">LJ751_13940</name>
</gene>
<evidence type="ECO:0000259" key="2">
    <source>
        <dbReference type="Pfam" id="PF07859"/>
    </source>
</evidence>
<dbReference type="PANTHER" id="PTHR48081:SF8">
    <property type="entry name" value="ALPHA_BETA HYDROLASE FOLD-3 DOMAIN-CONTAINING PROTEIN-RELATED"/>
    <property type="match status" value="1"/>
</dbReference>
<dbReference type="InterPro" id="IPR013094">
    <property type="entry name" value="AB_hydrolase_3"/>
</dbReference>
<accession>A0A9X1M3A2</accession>
<dbReference type="SUPFAM" id="SSF53474">
    <property type="entry name" value="alpha/beta-Hydrolases"/>
    <property type="match status" value="1"/>
</dbReference>
<dbReference type="GO" id="GO:0016787">
    <property type="term" value="F:hydrolase activity"/>
    <property type="evidence" value="ECO:0007669"/>
    <property type="project" value="UniProtKB-KW"/>
</dbReference>
<evidence type="ECO:0000256" key="1">
    <source>
        <dbReference type="ARBA" id="ARBA00022801"/>
    </source>
</evidence>
<dbReference type="Pfam" id="PF07859">
    <property type="entry name" value="Abhydrolase_3"/>
    <property type="match status" value="1"/>
</dbReference>
<evidence type="ECO:0000313" key="3">
    <source>
        <dbReference type="EMBL" id="MCC3270441.1"/>
    </source>
</evidence>
<dbReference type="AlphaFoldDB" id="A0A9X1M3A2"/>
<organism evidence="3 4">
    <name type="scientific">Arthrobacter gengyunqii</name>
    <dbReference type="NCBI Taxonomy" id="2886940"/>
    <lineage>
        <taxon>Bacteria</taxon>
        <taxon>Bacillati</taxon>
        <taxon>Actinomycetota</taxon>
        <taxon>Actinomycetes</taxon>
        <taxon>Micrococcales</taxon>
        <taxon>Micrococcaceae</taxon>
        <taxon>Arthrobacter</taxon>
    </lineage>
</organism>
<reference evidence="3" key="1">
    <citation type="submission" date="2021-10" db="EMBL/GenBank/DDBJ databases">
        <title>Novel species in genus Arthrobacter.</title>
        <authorList>
            <person name="Liu Y."/>
        </authorList>
    </citation>
    <scope>NUCLEOTIDE SEQUENCE</scope>
    <source>
        <strain evidence="3">Zg-Y809</strain>
    </source>
</reference>